<accession>A0A645BMD5</accession>
<evidence type="ECO:0000313" key="1">
    <source>
        <dbReference type="EMBL" id="MPM64443.1"/>
    </source>
</evidence>
<protein>
    <submittedName>
        <fullName evidence="1">Uncharacterized protein</fullName>
    </submittedName>
</protein>
<proteinExistence type="predicted"/>
<dbReference type="AlphaFoldDB" id="A0A645BMD5"/>
<organism evidence="1">
    <name type="scientific">bioreactor metagenome</name>
    <dbReference type="NCBI Taxonomy" id="1076179"/>
    <lineage>
        <taxon>unclassified sequences</taxon>
        <taxon>metagenomes</taxon>
        <taxon>ecological metagenomes</taxon>
    </lineage>
</organism>
<name>A0A645BMD5_9ZZZZ</name>
<reference evidence="1" key="1">
    <citation type="submission" date="2019-08" db="EMBL/GenBank/DDBJ databases">
        <authorList>
            <person name="Kucharzyk K."/>
            <person name="Murdoch R.W."/>
            <person name="Higgins S."/>
            <person name="Loffler F."/>
        </authorList>
    </citation>
    <scope>NUCLEOTIDE SEQUENCE</scope>
</reference>
<sequence length="350" mass="39013">MFLLARLNETLLVNRRSIVAEQILKRDAAIEALVRRADQAYRANDDTQAIRLYLEAALLSTEGPVNVRKHETAELVLKAQTFIEALRFSFRNEQPDAATVDVYLRRKSRLLAPKVLNARVDASFEARNSLGRNYTDFLQFNTSTNGFFPFVPYNQGLLKEGQVTFRVDFSDLVPRLSSSLAPEFLNPILSAMERATISFPYVLKMRSFGQLIPSSIQEYSIEGVLLPGSRALSSFALELGLDGVATEKLALSSADLEEQVGEIRSRLPKATQAILGTVGVATQEKVRAKWVVVVSGQVVLYDLNPLKVVYDSQEIEAVASGATFEEARDEAFRRFGSIAKYLVGAYMFRN</sequence>
<gene>
    <name evidence="1" type="ORF">SDC9_111329</name>
</gene>
<comment type="caution">
    <text evidence="1">The sequence shown here is derived from an EMBL/GenBank/DDBJ whole genome shotgun (WGS) entry which is preliminary data.</text>
</comment>
<dbReference type="EMBL" id="VSSQ01019957">
    <property type="protein sequence ID" value="MPM64443.1"/>
    <property type="molecule type" value="Genomic_DNA"/>
</dbReference>